<evidence type="ECO:0000259" key="11">
    <source>
        <dbReference type="PROSITE" id="PS51384"/>
    </source>
</evidence>
<dbReference type="GO" id="GO:0050660">
    <property type="term" value="F:flavin adenine dinucleotide binding"/>
    <property type="evidence" value="ECO:0000318"/>
    <property type="project" value="GO_Central"/>
</dbReference>
<keyword evidence="7 9" id="KW-0521">NADP</keyword>
<dbReference type="Proteomes" id="UP000001744">
    <property type="component" value="Unassembled WGS sequence"/>
</dbReference>
<keyword evidence="14" id="KW-1185">Reference proteome</keyword>
<dbReference type="InterPro" id="IPR001094">
    <property type="entry name" value="Flavdoxin-like"/>
</dbReference>
<evidence type="ECO:0000256" key="9">
    <source>
        <dbReference type="HAMAP-Rule" id="MF_03178"/>
    </source>
</evidence>
<feature type="binding site" evidence="9">
    <location>
        <position position="461"/>
    </location>
    <ligand>
        <name>NADP(+)</name>
        <dbReference type="ChEBI" id="CHEBI:58349"/>
    </ligand>
</feature>
<comment type="cofactor">
    <cofactor evidence="1 9">
        <name>FMN</name>
        <dbReference type="ChEBI" id="CHEBI:58210"/>
    </cofactor>
</comment>
<dbReference type="InterPro" id="IPR017938">
    <property type="entry name" value="Riboflavin_synthase-like_b-brl"/>
</dbReference>
<organism evidence="12 14">
    <name type="scientific">Schizosaccharomyces japonicus (strain yFS275 / FY16936)</name>
    <name type="common">Fission yeast</name>
    <dbReference type="NCBI Taxonomy" id="402676"/>
    <lineage>
        <taxon>Eukaryota</taxon>
        <taxon>Fungi</taxon>
        <taxon>Dikarya</taxon>
        <taxon>Ascomycota</taxon>
        <taxon>Taphrinomycotina</taxon>
        <taxon>Schizosaccharomycetes</taxon>
        <taxon>Schizosaccharomycetales</taxon>
        <taxon>Schizosaccharomycetaceae</taxon>
        <taxon>Schizosaccharomyces</taxon>
    </lineage>
</organism>
<feature type="binding site" evidence="9">
    <location>
        <begin position="522"/>
        <end position="526"/>
    </location>
    <ligand>
        <name>NADP(+)</name>
        <dbReference type="ChEBI" id="CHEBI:58349"/>
    </ligand>
</feature>
<dbReference type="STRING" id="402676.B6JX45"/>
<dbReference type="Gene3D" id="3.40.50.360">
    <property type="match status" value="1"/>
</dbReference>
<dbReference type="InterPro" id="IPR008254">
    <property type="entry name" value="Flavodoxin/NO_synth"/>
</dbReference>
<dbReference type="GO" id="GO:0016491">
    <property type="term" value="F:oxidoreductase activity"/>
    <property type="evidence" value="ECO:0000318"/>
    <property type="project" value="GO_Central"/>
</dbReference>
<dbReference type="SUPFAM" id="SSF52218">
    <property type="entry name" value="Flavoproteins"/>
    <property type="match status" value="1"/>
</dbReference>
<dbReference type="InterPro" id="IPR001709">
    <property type="entry name" value="Flavoprot_Pyr_Nucl_cyt_Rdtase"/>
</dbReference>
<dbReference type="HAMAP" id="MF_03178">
    <property type="entry name" value="NDOR1"/>
    <property type="match status" value="1"/>
</dbReference>
<feature type="binding site" evidence="9">
    <location>
        <position position="137"/>
    </location>
    <ligand>
        <name>FMN</name>
        <dbReference type="ChEBI" id="CHEBI:58210"/>
    </ligand>
</feature>
<keyword evidence="4 9" id="KW-0285">Flavoprotein</keyword>
<comment type="subunit">
    <text evidence="9">Interacts with DRE2; as part of the cytosolic iron-sulfur (Fe-S) protein assembly (CIA) machinery.</text>
</comment>
<dbReference type="HOGENOM" id="CLU_001570_17_6_1"/>
<evidence type="ECO:0000256" key="4">
    <source>
        <dbReference type="ARBA" id="ARBA00022630"/>
    </source>
</evidence>
<dbReference type="GeneID" id="7050843"/>
<dbReference type="Gene3D" id="1.20.990.10">
    <property type="entry name" value="NADPH-cytochrome p450 Reductase, Chain A, domain 3"/>
    <property type="match status" value="1"/>
</dbReference>
<feature type="binding site" evidence="9">
    <location>
        <begin position="17"/>
        <end position="22"/>
    </location>
    <ligand>
        <name>FMN</name>
        <dbReference type="ChEBI" id="CHEBI:58210"/>
    </ligand>
</feature>
<feature type="binding site" evidence="9">
    <location>
        <begin position="64"/>
        <end position="67"/>
    </location>
    <ligand>
        <name>FMN</name>
        <dbReference type="ChEBI" id="CHEBI:58210"/>
    </ligand>
</feature>
<accession>B6JX45</accession>
<feature type="binding site" evidence="9">
    <location>
        <begin position="386"/>
        <end position="389"/>
    </location>
    <ligand>
        <name>FAD</name>
        <dbReference type="ChEBI" id="CHEBI:57692"/>
    </ligand>
</feature>
<dbReference type="InterPro" id="IPR017927">
    <property type="entry name" value="FAD-bd_FR_type"/>
</dbReference>
<dbReference type="FunFam" id="3.40.50.80:FF:000030">
    <property type="entry name" value="NADPH-dependent diflavin oxidoreductase 1"/>
    <property type="match status" value="1"/>
</dbReference>
<keyword evidence="3 9" id="KW-0963">Cytoplasm</keyword>
<dbReference type="OrthoDB" id="1856718at2759"/>
<dbReference type="PANTHER" id="PTHR19384:SF10">
    <property type="entry name" value="NADPH-DEPENDENT DIFLAVIN OXIDOREDUCTASE 1"/>
    <property type="match status" value="1"/>
</dbReference>
<dbReference type="PROSITE" id="PS51384">
    <property type="entry name" value="FAD_FR"/>
    <property type="match status" value="1"/>
</dbReference>
<dbReference type="InterPro" id="IPR028879">
    <property type="entry name" value="NDOR1"/>
</dbReference>
<dbReference type="Gene3D" id="2.40.30.10">
    <property type="entry name" value="Translation factors"/>
    <property type="match status" value="1"/>
</dbReference>
<evidence type="ECO:0000259" key="10">
    <source>
        <dbReference type="PROSITE" id="PS50902"/>
    </source>
</evidence>
<dbReference type="EC" id="1.18.1.-" evidence="9"/>
<dbReference type="GO" id="GO:0016226">
    <property type="term" value="P:iron-sulfur cluster assembly"/>
    <property type="evidence" value="ECO:0007669"/>
    <property type="project" value="UniProtKB-UniRule"/>
</dbReference>
<dbReference type="Gene3D" id="3.40.50.80">
    <property type="entry name" value="Nucleotide-binding domain of ferredoxin-NADP reductase (FNR) module"/>
    <property type="match status" value="1"/>
</dbReference>
<comment type="catalytic activity">
    <reaction evidence="9">
        <text>2 oxidized [2Fe-2S]-[protein] + NADPH = 2 reduced [2Fe-2S]-[protein] + NADP(+) + H(+)</text>
        <dbReference type="Rhea" id="RHEA:67716"/>
        <dbReference type="Rhea" id="RHEA-COMP:17327"/>
        <dbReference type="Rhea" id="RHEA-COMP:17328"/>
        <dbReference type="ChEBI" id="CHEBI:15378"/>
        <dbReference type="ChEBI" id="CHEBI:33737"/>
        <dbReference type="ChEBI" id="CHEBI:33738"/>
        <dbReference type="ChEBI" id="CHEBI:57783"/>
        <dbReference type="ChEBI" id="CHEBI:58349"/>
    </reaction>
</comment>
<feature type="binding site" evidence="9">
    <location>
        <begin position="102"/>
        <end position="111"/>
    </location>
    <ligand>
        <name>FMN</name>
        <dbReference type="ChEBI" id="CHEBI:58210"/>
    </ligand>
</feature>
<dbReference type="VEuPathDB" id="FungiDB:SJAG_00972"/>
<comment type="similarity">
    <text evidence="9">In the C-terminal section; belongs to the flavoprotein pyridine nucleotide cytochrome reductase family.</text>
</comment>
<dbReference type="GO" id="GO:0016651">
    <property type="term" value="F:oxidoreductase activity, acting on NAD(P)H"/>
    <property type="evidence" value="ECO:0007669"/>
    <property type="project" value="UniProtKB-UniRule"/>
</dbReference>
<sequence>MDTNNGQENGILVLYGSETGTAQDLAESLWRELTRNGYDVAVECLDDLDLKRIISRVLCIFICSTTGQGEVPRNMKTFWRFLLRKRLPSDFLDCMQYAVFGCGDSSYARFNWTAKKLDRRLQQLGANRICLRGEGDEQHELGVPGLFAYWLTHLNAAIARYRTPNRPALTKDALLEPVFDIRFLSPSVDESDLADLSLTKDHLSPSTFKCTERVNYAIVEENNRMTAPDHWQDVRHVKLRLPASVSWSAGDIAVLYPCNDDTSVIWFLKRMGWYKFAAEPITVQTKPNGKPLGWLPSPLTPYTLVKYMLSLHSMPSRAFFEYAAHFADNDLHRERLAEFADNAHIEEYYNYVTRPRRTLIETLQEFDSLRVPFHYALDVFPLMKGRQYSIASACHPEDNTLELAIALVRFKTRMHGDREGVCSRWLKDVKPGTELSIDILKAASKLDINSPSPFVMIGPGTGVAPMRLLVQHRVSNGLTNNVLVFGCRNKEKDFLFQKEWEAYSAQKQLELYCAFSRDQDKKHYVQNVIREHGERFFDLIYNQKAIVCVCGSSGKMPTAVREAIATIVSKYLDGKYSTGNDYLLTMEKEKRFYQETW</sequence>
<evidence type="ECO:0000256" key="8">
    <source>
        <dbReference type="ARBA" id="ARBA00023002"/>
    </source>
</evidence>
<comment type="similarity">
    <text evidence="9">Belongs to the NADPH-dependent diflavin oxidoreductase NDOR1 family.</text>
</comment>
<dbReference type="InterPro" id="IPR003097">
    <property type="entry name" value="CysJ-like_FAD-binding"/>
</dbReference>
<dbReference type="SUPFAM" id="SSF52343">
    <property type="entry name" value="Ferredoxin reductase-like, C-terminal NADP-linked domain"/>
    <property type="match status" value="1"/>
</dbReference>
<feature type="binding site" evidence="9">
    <location>
        <position position="356"/>
    </location>
    <ligand>
        <name>FAD</name>
        <dbReference type="ChEBI" id="CHEBI:57692"/>
    </ligand>
</feature>
<dbReference type="GO" id="GO:0050661">
    <property type="term" value="F:NADP binding"/>
    <property type="evidence" value="ECO:0007669"/>
    <property type="project" value="UniProtKB-UniRule"/>
</dbReference>
<comment type="function">
    <text evidence="9">NADPH-dependent reductase which is a central component of the cytosolic iron-sulfur (Fe-S) protein assembly (CIA) machinery. Transfers electrons from NADPH via its FAD and FMN prosthetic groups to the [2Fe-2S] cluster of DRE2, another key component of the CIA machinery. In turn, this reduced cluster provides electrons for assembly of cytosolic iron-sulfur cluster proteins. Positively controls H(2)O(2)-induced cell death.</text>
</comment>
<dbReference type="GO" id="GO:0005829">
    <property type="term" value="C:cytosol"/>
    <property type="evidence" value="ECO:0000318"/>
    <property type="project" value="GO_Central"/>
</dbReference>
<keyword evidence="6 9" id="KW-0274">FAD</keyword>
<keyword evidence="5 9" id="KW-0288">FMN</keyword>
<dbReference type="PRINTS" id="PR00371">
    <property type="entry name" value="FPNCR"/>
</dbReference>
<keyword evidence="9" id="KW-0496">Mitochondrion</keyword>
<dbReference type="FunFam" id="3.40.50.360:FF:000015">
    <property type="entry name" value="NADPH-dependent diflavin oxidoreductase 1"/>
    <property type="match status" value="1"/>
</dbReference>
<dbReference type="OMA" id="DIMSIPR"/>
<evidence type="ECO:0000256" key="7">
    <source>
        <dbReference type="ARBA" id="ARBA00022857"/>
    </source>
</evidence>
<dbReference type="InterPro" id="IPR039261">
    <property type="entry name" value="FNR_nucleotide-bd"/>
</dbReference>
<dbReference type="Pfam" id="PF00667">
    <property type="entry name" value="FAD_binding_1"/>
    <property type="match status" value="1"/>
</dbReference>
<gene>
    <name evidence="13" type="primary">tah18</name>
    <name evidence="9" type="synonym">TAH18</name>
    <name evidence="12" type="ORF">SJAG_00972</name>
</gene>
<comment type="similarity">
    <text evidence="9">In the N-terminal section; belongs to the flavodoxin family.</text>
</comment>
<dbReference type="GO" id="GO:0010181">
    <property type="term" value="F:FMN binding"/>
    <property type="evidence" value="ECO:0000318"/>
    <property type="project" value="GO_Central"/>
</dbReference>
<feature type="domain" description="Flavodoxin-like" evidence="10">
    <location>
        <begin position="11"/>
        <end position="155"/>
    </location>
</feature>
<evidence type="ECO:0000256" key="6">
    <source>
        <dbReference type="ARBA" id="ARBA00022827"/>
    </source>
</evidence>
<name>B6JX45_SCHJY</name>
<evidence type="ECO:0000256" key="3">
    <source>
        <dbReference type="ARBA" id="ARBA00022490"/>
    </source>
</evidence>
<evidence type="ECO:0000313" key="12">
    <source>
        <dbReference type="EMBL" id="EEB05946.2"/>
    </source>
</evidence>
<feature type="domain" description="FAD-binding FR-type" evidence="11">
    <location>
        <begin position="212"/>
        <end position="466"/>
    </location>
</feature>
<dbReference type="GO" id="GO:0005739">
    <property type="term" value="C:mitochondrion"/>
    <property type="evidence" value="ECO:0007669"/>
    <property type="project" value="UniProtKB-SubCell"/>
</dbReference>
<feature type="binding site" evidence="9">
    <location>
        <position position="597"/>
    </location>
    <ligand>
        <name>FAD</name>
        <dbReference type="ChEBI" id="CHEBI:57692"/>
    </ligand>
</feature>
<dbReference type="GO" id="GO:0005634">
    <property type="term" value="C:nucleus"/>
    <property type="evidence" value="ECO:0007669"/>
    <property type="project" value="UniProtKB-ARBA"/>
</dbReference>
<proteinExistence type="inferred from homology"/>
<dbReference type="InterPro" id="IPR001433">
    <property type="entry name" value="OxRdtase_FAD/NAD-bd"/>
</dbReference>
<dbReference type="eggNOG" id="KOG1159">
    <property type="taxonomic scope" value="Eukaryota"/>
</dbReference>
<dbReference type="AlphaFoldDB" id="B6JX45"/>
<feature type="binding site" evidence="9">
    <location>
        <begin position="420"/>
        <end position="423"/>
    </location>
    <ligand>
        <name>FAD</name>
        <dbReference type="ChEBI" id="CHEBI:57692"/>
    </ligand>
</feature>
<evidence type="ECO:0000256" key="5">
    <source>
        <dbReference type="ARBA" id="ARBA00022643"/>
    </source>
</evidence>
<dbReference type="PANTHER" id="PTHR19384">
    <property type="entry name" value="NITRIC OXIDE SYNTHASE-RELATED"/>
    <property type="match status" value="1"/>
</dbReference>
<dbReference type="PRINTS" id="PR00369">
    <property type="entry name" value="FLAVODOXIN"/>
</dbReference>
<dbReference type="GO" id="GO:0160246">
    <property type="term" value="F:NADPH-iron-sulfur [2Fe-2S] protein oxidoreductase activity"/>
    <property type="evidence" value="ECO:0007669"/>
    <property type="project" value="InterPro"/>
</dbReference>
<feature type="binding site" evidence="9">
    <location>
        <begin position="516"/>
        <end position="517"/>
    </location>
    <ligand>
        <name>NADP(+)</name>
        <dbReference type="ChEBI" id="CHEBI:58349"/>
    </ligand>
</feature>
<dbReference type="PROSITE" id="PS50902">
    <property type="entry name" value="FLAVODOXIN_LIKE"/>
    <property type="match status" value="1"/>
</dbReference>
<evidence type="ECO:0000256" key="1">
    <source>
        <dbReference type="ARBA" id="ARBA00001917"/>
    </source>
</evidence>
<keyword evidence="8 9" id="KW-0560">Oxidoreductase</keyword>
<comment type="cofactor">
    <cofactor evidence="2 9">
        <name>FAD</name>
        <dbReference type="ChEBI" id="CHEBI:57692"/>
    </cofactor>
</comment>
<evidence type="ECO:0000313" key="13">
    <source>
        <dbReference type="JaponicusDB" id="SJAG_00972"/>
    </source>
</evidence>
<evidence type="ECO:0000256" key="2">
    <source>
        <dbReference type="ARBA" id="ARBA00001974"/>
    </source>
</evidence>
<dbReference type="EMBL" id="KE651166">
    <property type="protein sequence ID" value="EEB05946.2"/>
    <property type="molecule type" value="Genomic_DNA"/>
</dbReference>
<protein>
    <recommendedName>
        <fullName evidence="9">NADPH-dependent diflavin oxidoreductase 1</fullName>
        <ecNumber evidence="9">1.18.1.-</ecNumber>
    </recommendedName>
    <alternativeName>
        <fullName evidence="9">NADPH-dependent FMN and FAD-containing oxidoreductase</fullName>
    </alternativeName>
</protein>
<comment type="subcellular location">
    <subcellularLocation>
        <location evidence="9">Cytoplasm</location>
    </subcellularLocation>
    <subcellularLocation>
        <location evidence="9">Mitochondrion</location>
    </subcellularLocation>
    <text evidence="9">Relocalizes to mitochondria after H(2)O(2) exposure.</text>
</comment>
<evidence type="ECO:0000313" key="14">
    <source>
        <dbReference type="Proteomes" id="UP000001744"/>
    </source>
</evidence>
<comment type="caution">
    <text evidence="9">Lacks conserved residue(s) required for the propagation of feature annotation.</text>
</comment>
<dbReference type="SUPFAM" id="SSF63380">
    <property type="entry name" value="Riboflavin synthase domain-like"/>
    <property type="match status" value="1"/>
</dbReference>
<dbReference type="Pfam" id="PF00175">
    <property type="entry name" value="NAD_binding_1"/>
    <property type="match status" value="1"/>
</dbReference>
<dbReference type="JaponicusDB" id="SJAG_00972">
    <property type="gene designation" value="tah18"/>
</dbReference>
<reference evidence="12 14" key="1">
    <citation type="journal article" date="2011" name="Science">
        <title>Comparative functional genomics of the fission yeasts.</title>
        <authorList>
            <person name="Rhind N."/>
            <person name="Chen Z."/>
            <person name="Yassour M."/>
            <person name="Thompson D.A."/>
            <person name="Haas B.J."/>
            <person name="Habib N."/>
            <person name="Wapinski I."/>
            <person name="Roy S."/>
            <person name="Lin M.F."/>
            <person name="Heiman D.I."/>
            <person name="Young S.K."/>
            <person name="Furuya K."/>
            <person name="Guo Y."/>
            <person name="Pidoux A."/>
            <person name="Chen H.M."/>
            <person name="Robbertse B."/>
            <person name="Goldberg J.M."/>
            <person name="Aoki K."/>
            <person name="Bayne E.H."/>
            <person name="Berlin A.M."/>
            <person name="Desjardins C.A."/>
            <person name="Dobbs E."/>
            <person name="Dukaj L."/>
            <person name="Fan L."/>
            <person name="FitzGerald M.G."/>
            <person name="French C."/>
            <person name="Gujja S."/>
            <person name="Hansen K."/>
            <person name="Keifenheim D."/>
            <person name="Levin J.Z."/>
            <person name="Mosher R.A."/>
            <person name="Mueller C.A."/>
            <person name="Pfiffner J."/>
            <person name="Priest M."/>
            <person name="Russ C."/>
            <person name="Smialowska A."/>
            <person name="Swoboda P."/>
            <person name="Sykes S.M."/>
            <person name="Vaughn M."/>
            <person name="Vengrova S."/>
            <person name="Yoder R."/>
            <person name="Zeng Q."/>
            <person name="Allshire R."/>
            <person name="Baulcombe D."/>
            <person name="Birren B.W."/>
            <person name="Brown W."/>
            <person name="Ekwall K."/>
            <person name="Kellis M."/>
            <person name="Leatherwood J."/>
            <person name="Levin H."/>
            <person name="Margalit H."/>
            <person name="Martienssen R."/>
            <person name="Nieduszynski C.A."/>
            <person name="Spatafora J.W."/>
            <person name="Friedman N."/>
            <person name="Dalgaard J.Z."/>
            <person name="Baumann P."/>
            <person name="Niki H."/>
            <person name="Regev A."/>
            <person name="Nusbaum C."/>
        </authorList>
    </citation>
    <scope>NUCLEOTIDE SEQUENCE [LARGE SCALE GENOMIC DNA]</scope>
    <source>
        <strain evidence="14">yFS275 / FY16936</strain>
    </source>
</reference>
<dbReference type="InterPro" id="IPR023173">
    <property type="entry name" value="NADPH_Cyt_P450_Rdtase_alpha"/>
</dbReference>
<dbReference type="InterPro" id="IPR029039">
    <property type="entry name" value="Flavoprotein-like_sf"/>
</dbReference>
<dbReference type="Pfam" id="PF00258">
    <property type="entry name" value="Flavodoxin_1"/>
    <property type="match status" value="1"/>
</dbReference>
<dbReference type="RefSeq" id="XP_002172239.2">
    <property type="nucleotide sequence ID" value="XM_002172203.2"/>
</dbReference>